<evidence type="ECO:0000256" key="1">
    <source>
        <dbReference type="SAM" id="MobiDB-lite"/>
    </source>
</evidence>
<dbReference type="EMBL" id="BPLR01015844">
    <property type="protein sequence ID" value="GIY79068.1"/>
    <property type="molecule type" value="Genomic_DNA"/>
</dbReference>
<feature type="non-terminal residue" evidence="2">
    <location>
        <position position="1"/>
    </location>
</feature>
<dbReference type="Proteomes" id="UP001054945">
    <property type="component" value="Unassembled WGS sequence"/>
</dbReference>
<protein>
    <submittedName>
        <fullName evidence="2">Uncharacterized protein</fullName>
    </submittedName>
</protein>
<proteinExistence type="predicted"/>
<sequence length="70" mass="7739">LRELLYQNRELTKSEQRITAVTDPPGVSYTRGPNGEQMAKEGDVSGSCWEKSLQKGVFILNDAFCTTTDG</sequence>
<name>A0AAV4WBT5_CAEEX</name>
<keyword evidence="3" id="KW-1185">Reference proteome</keyword>
<accession>A0AAV4WBT5</accession>
<reference evidence="2 3" key="1">
    <citation type="submission" date="2021-06" db="EMBL/GenBank/DDBJ databases">
        <title>Caerostris extrusa draft genome.</title>
        <authorList>
            <person name="Kono N."/>
            <person name="Arakawa K."/>
        </authorList>
    </citation>
    <scope>NUCLEOTIDE SEQUENCE [LARGE SCALE GENOMIC DNA]</scope>
</reference>
<feature type="region of interest" description="Disordered" evidence="1">
    <location>
        <begin position="22"/>
        <end position="42"/>
    </location>
</feature>
<evidence type="ECO:0000313" key="2">
    <source>
        <dbReference type="EMBL" id="GIY79068.1"/>
    </source>
</evidence>
<organism evidence="2 3">
    <name type="scientific">Caerostris extrusa</name>
    <name type="common">Bark spider</name>
    <name type="synonym">Caerostris bankana</name>
    <dbReference type="NCBI Taxonomy" id="172846"/>
    <lineage>
        <taxon>Eukaryota</taxon>
        <taxon>Metazoa</taxon>
        <taxon>Ecdysozoa</taxon>
        <taxon>Arthropoda</taxon>
        <taxon>Chelicerata</taxon>
        <taxon>Arachnida</taxon>
        <taxon>Araneae</taxon>
        <taxon>Araneomorphae</taxon>
        <taxon>Entelegynae</taxon>
        <taxon>Araneoidea</taxon>
        <taxon>Araneidae</taxon>
        <taxon>Caerostris</taxon>
    </lineage>
</organism>
<comment type="caution">
    <text evidence="2">The sequence shown here is derived from an EMBL/GenBank/DDBJ whole genome shotgun (WGS) entry which is preliminary data.</text>
</comment>
<evidence type="ECO:0000313" key="3">
    <source>
        <dbReference type="Proteomes" id="UP001054945"/>
    </source>
</evidence>
<dbReference type="AlphaFoldDB" id="A0AAV4WBT5"/>
<gene>
    <name evidence="2" type="ORF">CEXT_388441</name>
</gene>